<name>A0A679HPP0_BACT4</name>
<evidence type="ECO:0000313" key="1">
    <source>
        <dbReference type="EMBL" id="BCA52217.1"/>
    </source>
</evidence>
<reference evidence="1 2" key="1">
    <citation type="submission" date="2020-02" db="EMBL/GenBank/DDBJ databases">
        <title>Whole-genome sequencing and comparative analysis of the genomes of Bacteroides thetaiotaomicron and Escherichia coli isolated from a healthy resident in Vietnam.</title>
        <authorList>
            <person name="Mohsin M."/>
            <person name="Tanaka K."/>
            <person name="Kawahara R."/>
            <person name="Kondo S."/>
            <person name="Noguchi H."/>
            <person name="Motooka D."/>
            <person name="Nakamura S."/>
            <person name="Khong D.T."/>
            <person name="Nguyen T.N."/>
            <person name="Tran H.T."/>
            <person name="Yamamoto Y."/>
        </authorList>
    </citation>
    <scope>NUCLEOTIDE SEQUENCE [LARGE SCALE GENOMIC DNA]</scope>
    <source>
        <strain evidence="1 2">F9-2</strain>
    </source>
</reference>
<gene>
    <name evidence="1" type="ORF">BatF92_41590</name>
</gene>
<evidence type="ECO:0000313" key="2">
    <source>
        <dbReference type="Proteomes" id="UP000500882"/>
    </source>
</evidence>
<sequence length="75" mass="8280">MKEIVCSVIVLLGIDLSVSSITSDLKSYKDNNINRYVIRDELLGNILDDYFDVIIVGEVSEITKSVVLGKPFVCG</sequence>
<proteinExistence type="predicted"/>
<dbReference type="Proteomes" id="UP000500882">
    <property type="component" value="Chromosome"/>
</dbReference>
<dbReference type="EMBL" id="AP022660">
    <property type="protein sequence ID" value="BCA52217.1"/>
    <property type="molecule type" value="Genomic_DNA"/>
</dbReference>
<dbReference type="AlphaFoldDB" id="A0A679HPP0"/>
<accession>A0A679HPP0</accession>
<dbReference type="RefSeq" id="WP_139147281.1">
    <property type="nucleotide sequence ID" value="NZ_AP022660.1"/>
</dbReference>
<protein>
    <submittedName>
        <fullName evidence="1">Uncharacterized protein</fullName>
    </submittedName>
</protein>
<organism evidence="1 2">
    <name type="scientific">Bacteroides thetaiotaomicron</name>
    <dbReference type="NCBI Taxonomy" id="818"/>
    <lineage>
        <taxon>Bacteria</taxon>
        <taxon>Pseudomonadati</taxon>
        <taxon>Bacteroidota</taxon>
        <taxon>Bacteroidia</taxon>
        <taxon>Bacteroidales</taxon>
        <taxon>Bacteroidaceae</taxon>
        <taxon>Bacteroides</taxon>
    </lineage>
</organism>